<evidence type="ECO:0000313" key="2">
    <source>
        <dbReference type="Proteomes" id="UP001596074"/>
    </source>
</evidence>
<comment type="caution">
    <text evidence="1">The sequence shown here is derived from an EMBL/GenBank/DDBJ whole genome shotgun (WGS) entry which is preliminary data.</text>
</comment>
<dbReference type="Proteomes" id="UP001596074">
    <property type="component" value="Unassembled WGS sequence"/>
</dbReference>
<accession>A0ABW0ZQW3</accession>
<reference evidence="2" key="1">
    <citation type="journal article" date="2019" name="Int. J. Syst. Evol. Microbiol.">
        <title>The Global Catalogue of Microorganisms (GCM) 10K type strain sequencing project: providing services to taxonomists for standard genome sequencing and annotation.</title>
        <authorList>
            <consortium name="The Broad Institute Genomics Platform"/>
            <consortium name="The Broad Institute Genome Sequencing Center for Infectious Disease"/>
            <person name="Wu L."/>
            <person name="Ma J."/>
        </authorList>
    </citation>
    <scope>NUCLEOTIDE SEQUENCE [LARGE SCALE GENOMIC DNA]</scope>
    <source>
        <strain evidence="2">KCTC 42087</strain>
    </source>
</reference>
<keyword evidence="2" id="KW-1185">Reference proteome</keyword>
<organism evidence="1 2">
    <name type="scientific">Actinomadura rugatobispora</name>
    <dbReference type="NCBI Taxonomy" id="1994"/>
    <lineage>
        <taxon>Bacteria</taxon>
        <taxon>Bacillati</taxon>
        <taxon>Actinomycetota</taxon>
        <taxon>Actinomycetes</taxon>
        <taxon>Streptosporangiales</taxon>
        <taxon>Thermomonosporaceae</taxon>
        <taxon>Actinomadura</taxon>
    </lineage>
</organism>
<evidence type="ECO:0000313" key="1">
    <source>
        <dbReference type="EMBL" id="MFC5744732.1"/>
    </source>
</evidence>
<gene>
    <name evidence="1" type="ORF">ACFPZN_03790</name>
</gene>
<name>A0ABW0ZQW3_9ACTN</name>
<dbReference type="EMBL" id="JBHSON010000004">
    <property type="protein sequence ID" value="MFC5744732.1"/>
    <property type="molecule type" value="Genomic_DNA"/>
</dbReference>
<proteinExistence type="predicted"/>
<dbReference type="RefSeq" id="WP_378280155.1">
    <property type="nucleotide sequence ID" value="NZ_JBHSON010000004.1"/>
</dbReference>
<sequence>MSAWKAVSNLPEAALWRLSPADVELLVTLPEEEPAKLDAIASRGARERYSPFLMMCLSMTSGGTVRRLST</sequence>
<evidence type="ECO:0008006" key="3">
    <source>
        <dbReference type="Google" id="ProtNLM"/>
    </source>
</evidence>
<protein>
    <recommendedName>
        <fullName evidence="3">DUF4158 domain-containing protein</fullName>
    </recommendedName>
</protein>